<keyword evidence="1 7" id="KW-0489">Methyltransferase</keyword>
<dbReference type="Proteomes" id="UP001595593">
    <property type="component" value="Unassembled WGS sequence"/>
</dbReference>
<dbReference type="CDD" id="cd02440">
    <property type="entry name" value="AdoMet_MTases"/>
    <property type="match status" value="1"/>
</dbReference>
<proteinExistence type="predicted"/>
<keyword evidence="3" id="KW-0949">S-adenosyl-L-methionine</keyword>
<evidence type="ECO:0000256" key="3">
    <source>
        <dbReference type="ARBA" id="ARBA00022691"/>
    </source>
</evidence>
<dbReference type="EC" id="2.1.1.-" evidence="7"/>
<reference evidence="8" key="1">
    <citation type="journal article" date="2019" name="Int. J. Syst. Evol. Microbiol.">
        <title>The Global Catalogue of Microorganisms (GCM) 10K type strain sequencing project: providing services to taxonomists for standard genome sequencing and annotation.</title>
        <authorList>
            <consortium name="The Broad Institute Genomics Platform"/>
            <consortium name="The Broad Institute Genome Sequencing Center for Infectious Disease"/>
            <person name="Wu L."/>
            <person name="Ma J."/>
        </authorList>
    </citation>
    <scope>NUCLEOTIDE SEQUENCE [LARGE SCALE GENOMIC DNA]</scope>
    <source>
        <strain evidence="8">KCTC 52094</strain>
    </source>
</reference>
<protein>
    <submittedName>
        <fullName evidence="7">SAM-dependent methyltransferase</fullName>
        <ecNumber evidence="7">2.1.1.-</ecNumber>
    </submittedName>
</protein>
<dbReference type="SUPFAM" id="SSF53335">
    <property type="entry name" value="S-adenosyl-L-methionine-dependent methyltransferases"/>
    <property type="match status" value="1"/>
</dbReference>
<feature type="region of interest" description="Disordered" evidence="4">
    <location>
        <begin position="255"/>
        <end position="278"/>
    </location>
</feature>
<sequence length="278" mass="30015">MRRFPILAACALSVTLAPVLVAGALAQQPQAQQQPAPYTPSVGQAGKDVVWVPTHDALVQQMLDMAQVTPQDYLIDLGSGDGRTVIAAARRGVRAHGLEFNPELVELSRRNAAAAGLSSRATFDEADIFQSDFSRATVVTLFLLQTLNERLRPILLDMEPGTRVVSNTFTMGNWEPDQQFEGTPSCSSFCRAYKWIIPAKVGGNWQVGEGRLELTQNYQMLSGTLTVDGKAQPITAARMNGRQISFTAGGRRYTGEADGNRMSGQIEGGGQWSASRAG</sequence>
<evidence type="ECO:0000259" key="6">
    <source>
        <dbReference type="Pfam" id="PF13847"/>
    </source>
</evidence>
<dbReference type="InterPro" id="IPR029063">
    <property type="entry name" value="SAM-dependent_MTases_sf"/>
</dbReference>
<evidence type="ECO:0000256" key="4">
    <source>
        <dbReference type="SAM" id="MobiDB-lite"/>
    </source>
</evidence>
<evidence type="ECO:0000313" key="8">
    <source>
        <dbReference type="Proteomes" id="UP001595593"/>
    </source>
</evidence>
<dbReference type="GO" id="GO:0008168">
    <property type="term" value="F:methyltransferase activity"/>
    <property type="evidence" value="ECO:0007669"/>
    <property type="project" value="UniProtKB-KW"/>
</dbReference>
<dbReference type="InterPro" id="IPR025714">
    <property type="entry name" value="Methyltranfer_dom"/>
</dbReference>
<organism evidence="7 8">
    <name type="scientific">Teichococcus globiformis</name>
    <dbReference type="NCBI Taxonomy" id="2307229"/>
    <lineage>
        <taxon>Bacteria</taxon>
        <taxon>Pseudomonadati</taxon>
        <taxon>Pseudomonadota</taxon>
        <taxon>Alphaproteobacteria</taxon>
        <taxon>Acetobacterales</taxon>
        <taxon>Roseomonadaceae</taxon>
        <taxon>Roseomonas</taxon>
    </lineage>
</organism>
<name>A0ABV7G8P8_9PROT</name>
<dbReference type="Pfam" id="PF13847">
    <property type="entry name" value="Methyltransf_31"/>
    <property type="match status" value="1"/>
</dbReference>
<accession>A0ABV7G8P8</accession>
<dbReference type="RefSeq" id="WP_379598002.1">
    <property type="nucleotide sequence ID" value="NZ_JBHRTN010000018.1"/>
</dbReference>
<feature type="signal peptide" evidence="5">
    <location>
        <begin position="1"/>
        <end position="26"/>
    </location>
</feature>
<dbReference type="EMBL" id="JBHRTN010000018">
    <property type="protein sequence ID" value="MFC3126582.1"/>
    <property type="molecule type" value="Genomic_DNA"/>
</dbReference>
<gene>
    <name evidence="7" type="ORF">ACFOD4_16075</name>
</gene>
<dbReference type="GO" id="GO:0032259">
    <property type="term" value="P:methylation"/>
    <property type="evidence" value="ECO:0007669"/>
    <property type="project" value="UniProtKB-KW"/>
</dbReference>
<keyword evidence="8" id="KW-1185">Reference proteome</keyword>
<evidence type="ECO:0000256" key="1">
    <source>
        <dbReference type="ARBA" id="ARBA00022603"/>
    </source>
</evidence>
<evidence type="ECO:0000313" key="7">
    <source>
        <dbReference type="EMBL" id="MFC3126582.1"/>
    </source>
</evidence>
<keyword evidence="5" id="KW-0732">Signal</keyword>
<feature type="domain" description="Methyltransferase" evidence="6">
    <location>
        <begin position="74"/>
        <end position="135"/>
    </location>
</feature>
<evidence type="ECO:0000256" key="5">
    <source>
        <dbReference type="SAM" id="SignalP"/>
    </source>
</evidence>
<feature type="chain" id="PRO_5045297526" evidence="5">
    <location>
        <begin position="27"/>
        <end position="278"/>
    </location>
</feature>
<dbReference type="InterPro" id="IPR026170">
    <property type="entry name" value="FAM173A/B"/>
</dbReference>
<evidence type="ECO:0000256" key="2">
    <source>
        <dbReference type="ARBA" id="ARBA00022679"/>
    </source>
</evidence>
<keyword evidence="2 7" id="KW-0808">Transferase</keyword>
<comment type="caution">
    <text evidence="7">The sequence shown here is derived from an EMBL/GenBank/DDBJ whole genome shotgun (WGS) entry which is preliminary data.</text>
</comment>
<dbReference type="PANTHER" id="PTHR13610">
    <property type="entry name" value="METHYLTRANSFERASE DOMAIN-CONTAINING PROTEIN"/>
    <property type="match status" value="1"/>
</dbReference>
<dbReference type="PANTHER" id="PTHR13610:SF11">
    <property type="entry name" value="METHYLTRANSFERASE DOMAIN-CONTAINING PROTEIN"/>
    <property type="match status" value="1"/>
</dbReference>
<dbReference type="Gene3D" id="3.40.50.150">
    <property type="entry name" value="Vaccinia Virus protein VP39"/>
    <property type="match status" value="1"/>
</dbReference>